<dbReference type="Proteomes" id="UP001500212">
    <property type="component" value="Unassembled WGS sequence"/>
</dbReference>
<organism evidence="2 3">
    <name type="scientific">Actinoallomurus liliacearum</name>
    <dbReference type="NCBI Taxonomy" id="1080073"/>
    <lineage>
        <taxon>Bacteria</taxon>
        <taxon>Bacillati</taxon>
        <taxon>Actinomycetota</taxon>
        <taxon>Actinomycetes</taxon>
        <taxon>Streptosporangiales</taxon>
        <taxon>Thermomonosporaceae</taxon>
        <taxon>Actinoallomurus</taxon>
    </lineage>
</organism>
<protein>
    <recommendedName>
        <fullName evidence="4">YcxB-like protein domain-containing protein</fullName>
    </recommendedName>
</protein>
<evidence type="ECO:0000256" key="1">
    <source>
        <dbReference type="SAM" id="Phobius"/>
    </source>
</evidence>
<name>A0ABP8TDW7_9ACTN</name>
<evidence type="ECO:0000313" key="3">
    <source>
        <dbReference type="Proteomes" id="UP001500212"/>
    </source>
</evidence>
<proteinExistence type="predicted"/>
<keyword evidence="1" id="KW-1133">Transmembrane helix</keyword>
<feature type="transmembrane region" description="Helical" evidence="1">
    <location>
        <begin position="70"/>
        <end position="92"/>
    </location>
</feature>
<accession>A0ABP8TDW7</accession>
<comment type="caution">
    <text evidence="2">The sequence shown here is derived from an EMBL/GenBank/DDBJ whole genome shotgun (WGS) entry which is preliminary data.</text>
</comment>
<reference evidence="3" key="1">
    <citation type="journal article" date="2019" name="Int. J. Syst. Evol. Microbiol.">
        <title>The Global Catalogue of Microorganisms (GCM) 10K type strain sequencing project: providing services to taxonomists for standard genome sequencing and annotation.</title>
        <authorList>
            <consortium name="The Broad Institute Genomics Platform"/>
            <consortium name="The Broad Institute Genome Sequencing Center for Infectious Disease"/>
            <person name="Wu L."/>
            <person name="Ma J."/>
        </authorList>
    </citation>
    <scope>NUCLEOTIDE SEQUENCE [LARGE SCALE GENOMIC DNA]</scope>
    <source>
        <strain evidence="3">JCM 17938</strain>
    </source>
</reference>
<feature type="transmembrane region" description="Helical" evidence="1">
    <location>
        <begin position="46"/>
        <end position="64"/>
    </location>
</feature>
<gene>
    <name evidence="2" type="ORF">GCM10023195_19980</name>
</gene>
<evidence type="ECO:0008006" key="4">
    <source>
        <dbReference type="Google" id="ProtNLM"/>
    </source>
</evidence>
<dbReference type="EMBL" id="BAABHJ010000005">
    <property type="protein sequence ID" value="GAA4605697.1"/>
    <property type="molecule type" value="Genomic_DNA"/>
</dbReference>
<keyword evidence="1" id="KW-0472">Membrane</keyword>
<evidence type="ECO:0000313" key="2">
    <source>
        <dbReference type="EMBL" id="GAA4605697.1"/>
    </source>
</evidence>
<keyword evidence="3" id="KW-1185">Reference proteome</keyword>
<keyword evidence="1" id="KW-0812">Transmembrane</keyword>
<sequence>MGEMADDRTSLPDLRSVPEPVSRLAAGRMLGDYLGRRGWGDPRKKIGLSLLAILTAVVGEILVVQILGFFFLHLVMLMLFIGGISNAIAALARGRQENYLFARGLVHSKNDELRTVEWPQVARLGSKAVGGHGLTGGRHALLHLQDGGSIKIPLTQQAATKDPFIQNLVHLLKEHGRPIE</sequence>